<evidence type="ECO:0000313" key="3">
    <source>
        <dbReference type="EMBL" id="BDZ76577.1"/>
    </source>
</evidence>
<proteinExistence type="predicted"/>
<dbReference type="InterPro" id="IPR025588">
    <property type="entry name" value="YcxB-like_C"/>
</dbReference>
<gene>
    <name evidence="3" type="ORF">Lac1_07600</name>
</gene>
<reference evidence="4" key="1">
    <citation type="journal article" date="2023" name="Int. J. Syst. Evol. Microbiol.">
        <title>Claveliimonas bilis gen. nov., sp. nov., deoxycholic acid-producing bacteria isolated from human faeces, and reclassification of Sellimonas monacensis Zenner et al. 2021 as Claveliimonas monacensis comb. nov.</title>
        <authorList>
            <person name="Hisatomi A."/>
            <person name="Kastawa N.W.E.P.G."/>
            <person name="Song I."/>
            <person name="Ohkuma M."/>
            <person name="Fukiya S."/>
            <person name="Sakamoto M."/>
        </authorList>
    </citation>
    <scope>NUCLEOTIDE SEQUENCE [LARGE SCALE GENOMIC DNA]</scope>
    <source>
        <strain evidence="4">12BBH14</strain>
    </source>
</reference>
<keyword evidence="1" id="KW-0472">Membrane</keyword>
<evidence type="ECO:0000259" key="2">
    <source>
        <dbReference type="Pfam" id="PF14317"/>
    </source>
</evidence>
<feature type="transmembrane region" description="Helical" evidence="1">
    <location>
        <begin position="21"/>
        <end position="44"/>
    </location>
</feature>
<feature type="transmembrane region" description="Helical" evidence="1">
    <location>
        <begin position="56"/>
        <end position="76"/>
    </location>
</feature>
<dbReference type="EMBL" id="AP027742">
    <property type="protein sequence ID" value="BDZ76577.1"/>
    <property type="molecule type" value="Genomic_DNA"/>
</dbReference>
<evidence type="ECO:0000313" key="4">
    <source>
        <dbReference type="Proteomes" id="UP001305815"/>
    </source>
</evidence>
<protein>
    <recommendedName>
        <fullName evidence="2">YcxB-like C-terminal domain-containing protein</fullName>
    </recommendedName>
</protein>
<keyword evidence="1" id="KW-1133">Transmembrane helix</keyword>
<dbReference type="Pfam" id="PF14317">
    <property type="entry name" value="YcxB"/>
    <property type="match status" value="1"/>
</dbReference>
<keyword evidence="1" id="KW-0812">Transmembrane</keyword>
<evidence type="ECO:0000256" key="1">
    <source>
        <dbReference type="SAM" id="Phobius"/>
    </source>
</evidence>
<dbReference type="Proteomes" id="UP001305815">
    <property type="component" value="Chromosome"/>
</dbReference>
<organism evidence="3 4">
    <name type="scientific">Claveliimonas bilis</name>
    <dbReference type="NCBI Taxonomy" id="3028070"/>
    <lineage>
        <taxon>Bacteria</taxon>
        <taxon>Bacillati</taxon>
        <taxon>Bacillota</taxon>
        <taxon>Clostridia</taxon>
        <taxon>Lachnospirales</taxon>
        <taxon>Lachnospiraceae</taxon>
        <taxon>Claveliimonas</taxon>
    </lineage>
</organism>
<name>A0ABM8I963_9FIRM</name>
<keyword evidence="4" id="KW-1185">Reference proteome</keyword>
<sequence>MFINEYTMDRKRYDKWATPKFWRLRTFYLYLVLFAAGVFGWIYFDKVNVSARWQTIGAFLIFVAVYRGVFFHWMHADKTFRLTRQKYFNEKDWLCKVIVRDKDISLHINGKLNNRVEWSDIKKLEEAKTYFKLTSPDGVEGVMLDKECFTEGNADSFKEWMLNVHPEIEQVPIAPAFNK</sequence>
<feature type="domain" description="YcxB-like C-terminal" evidence="2">
    <location>
        <begin position="109"/>
        <end position="161"/>
    </location>
</feature>
<accession>A0ABM8I963</accession>
<dbReference type="RefSeq" id="WP_230107007.1">
    <property type="nucleotide sequence ID" value="NZ_AP024845.1"/>
</dbReference>